<comment type="similarity">
    <text evidence="3">Belongs to the peptidase M50B family.</text>
</comment>
<dbReference type="Proteomes" id="UP000178825">
    <property type="component" value="Unassembled WGS sequence"/>
</dbReference>
<evidence type="ECO:0000313" key="14">
    <source>
        <dbReference type="Proteomes" id="UP000178825"/>
    </source>
</evidence>
<evidence type="ECO:0000256" key="6">
    <source>
        <dbReference type="ARBA" id="ARBA00022801"/>
    </source>
</evidence>
<dbReference type="CDD" id="cd06163">
    <property type="entry name" value="S2P-M50_PDZ_RseP-like"/>
    <property type="match status" value="1"/>
</dbReference>
<reference evidence="13 14" key="1">
    <citation type="journal article" date="2016" name="Nat. Commun.">
        <title>Thousands of microbial genomes shed light on interconnected biogeochemical processes in an aquifer system.</title>
        <authorList>
            <person name="Anantharaman K."/>
            <person name="Brown C.T."/>
            <person name="Hug L.A."/>
            <person name="Sharon I."/>
            <person name="Castelle C.J."/>
            <person name="Probst A.J."/>
            <person name="Thomas B.C."/>
            <person name="Singh A."/>
            <person name="Wilkins M.J."/>
            <person name="Karaoz U."/>
            <person name="Brodie E.L."/>
            <person name="Williams K.H."/>
            <person name="Hubbard S.S."/>
            <person name="Banfield J.F."/>
        </authorList>
    </citation>
    <scope>NUCLEOTIDE SEQUENCE [LARGE SCALE GENOMIC DNA]</scope>
</reference>
<dbReference type="Pfam" id="PF02163">
    <property type="entry name" value="Peptidase_M50"/>
    <property type="match status" value="1"/>
</dbReference>
<evidence type="ECO:0000256" key="2">
    <source>
        <dbReference type="ARBA" id="ARBA00004141"/>
    </source>
</evidence>
<proteinExistence type="inferred from homology"/>
<dbReference type="STRING" id="1798470.A3D55_00090"/>
<keyword evidence="9" id="KW-0482">Metalloprotease</keyword>
<dbReference type="InterPro" id="IPR004387">
    <property type="entry name" value="Pept_M50_Zn"/>
</dbReference>
<evidence type="ECO:0000256" key="7">
    <source>
        <dbReference type="ARBA" id="ARBA00022833"/>
    </source>
</evidence>
<evidence type="ECO:0000256" key="4">
    <source>
        <dbReference type="ARBA" id="ARBA00022670"/>
    </source>
</evidence>
<comment type="subcellular location">
    <subcellularLocation>
        <location evidence="2">Membrane</location>
        <topology evidence="2">Multi-pass membrane protein</topology>
    </subcellularLocation>
</comment>
<keyword evidence="6" id="KW-0378">Hydrolase</keyword>
<dbReference type="GO" id="GO:0016020">
    <property type="term" value="C:membrane"/>
    <property type="evidence" value="ECO:0007669"/>
    <property type="project" value="UniProtKB-SubCell"/>
</dbReference>
<dbReference type="GO" id="GO:0006508">
    <property type="term" value="P:proteolysis"/>
    <property type="evidence" value="ECO:0007669"/>
    <property type="project" value="UniProtKB-KW"/>
</dbReference>
<dbReference type="SUPFAM" id="SSF50156">
    <property type="entry name" value="PDZ domain-like"/>
    <property type="match status" value="1"/>
</dbReference>
<keyword evidence="5 11" id="KW-0812">Transmembrane</keyword>
<organism evidence="13 14">
    <name type="scientific">Candidatus Jorgensenbacteria bacterium RIFCSPHIGHO2_02_FULL_45_20</name>
    <dbReference type="NCBI Taxonomy" id="1798470"/>
    <lineage>
        <taxon>Bacteria</taxon>
        <taxon>Candidatus Joergenseniibacteriota</taxon>
    </lineage>
</organism>
<comment type="cofactor">
    <cofactor evidence="1">
        <name>Zn(2+)</name>
        <dbReference type="ChEBI" id="CHEBI:29105"/>
    </cofactor>
</comment>
<accession>A0A1F6BP00</accession>
<keyword evidence="10 11" id="KW-0472">Membrane</keyword>
<keyword evidence="7" id="KW-0862">Zinc</keyword>
<evidence type="ECO:0000256" key="8">
    <source>
        <dbReference type="ARBA" id="ARBA00022989"/>
    </source>
</evidence>
<evidence type="ECO:0000313" key="13">
    <source>
        <dbReference type="EMBL" id="OGG38649.1"/>
    </source>
</evidence>
<evidence type="ECO:0000256" key="1">
    <source>
        <dbReference type="ARBA" id="ARBA00001947"/>
    </source>
</evidence>
<dbReference type="GO" id="GO:0004222">
    <property type="term" value="F:metalloendopeptidase activity"/>
    <property type="evidence" value="ECO:0007669"/>
    <property type="project" value="InterPro"/>
</dbReference>
<feature type="transmembrane region" description="Helical" evidence="11">
    <location>
        <begin position="99"/>
        <end position="121"/>
    </location>
</feature>
<comment type="caution">
    <text evidence="13">The sequence shown here is derived from an EMBL/GenBank/DDBJ whole genome shotgun (WGS) entry which is preliminary data.</text>
</comment>
<dbReference type="InterPro" id="IPR036034">
    <property type="entry name" value="PDZ_sf"/>
</dbReference>
<gene>
    <name evidence="13" type="ORF">A3D55_00090</name>
</gene>
<evidence type="ECO:0000256" key="5">
    <source>
        <dbReference type="ARBA" id="ARBA00022692"/>
    </source>
</evidence>
<dbReference type="Gene3D" id="2.30.42.10">
    <property type="match status" value="1"/>
</dbReference>
<keyword evidence="8 11" id="KW-1133">Transmembrane helix</keyword>
<dbReference type="PANTHER" id="PTHR42837">
    <property type="entry name" value="REGULATOR OF SIGMA-E PROTEASE RSEP"/>
    <property type="match status" value="1"/>
</dbReference>
<dbReference type="PANTHER" id="PTHR42837:SF2">
    <property type="entry name" value="MEMBRANE METALLOPROTEASE ARASP2, CHLOROPLASTIC-RELATED"/>
    <property type="match status" value="1"/>
</dbReference>
<evidence type="ECO:0000256" key="11">
    <source>
        <dbReference type="SAM" id="Phobius"/>
    </source>
</evidence>
<feature type="domain" description="Peptidase M50" evidence="12">
    <location>
        <begin position="7"/>
        <end position="340"/>
    </location>
</feature>
<dbReference type="AlphaFoldDB" id="A0A1F6BP00"/>
<dbReference type="EMBL" id="MFKJ01000016">
    <property type="protein sequence ID" value="OGG38649.1"/>
    <property type="molecule type" value="Genomic_DNA"/>
</dbReference>
<name>A0A1F6BP00_9BACT</name>
<dbReference type="InterPro" id="IPR008915">
    <property type="entry name" value="Peptidase_M50"/>
</dbReference>
<evidence type="ECO:0000256" key="9">
    <source>
        <dbReference type="ARBA" id="ARBA00023049"/>
    </source>
</evidence>
<feature type="transmembrane region" description="Helical" evidence="11">
    <location>
        <begin position="277"/>
        <end position="299"/>
    </location>
</feature>
<feature type="transmembrane region" description="Helical" evidence="11">
    <location>
        <begin position="326"/>
        <end position="347"/>
    </location>
</feature>
<evidence type="ECO:0000256" key="10">
    <source>
        <dbReference type="ARBA" id="ARBA00023136"/>
    </source>
</evidence>
<keyword evidence="4" id="KW-0645">Protease</keyword>
<evidence type="ECO:0000259" key="12">
    <source>
        <dbReference type="Pfam" id="PF02163"/>
    </source>
</evidence>
<protein>
    <recommendedName>
        <fullName evidence="12">Peptidase M50 domain-containing protein</fullName>
    </recommendedName>
</protein>
<sequence>MLETILIIVSISLLIVAHEAGHFAVAKLFGVRVDEFGFGFPPRILSKKLGETLYSVNVLPFGGFVRLHGEGVTAGDAEETGIDEKRKFSSRPAWQRASVLLGGVAMNAIFGWILFSVVFAAGVPFHLAVSDVAPDSPAAAVPILPNDIIVQASYGGETLNDPVSLSGFISLVNNAGDGEIALKIKRGGETLEYVVRGRLNPPDGQGNLGVSLLNMGVERLGFAKAIYEGAKSAGLTVYFVAVNIWDVISKLFTSQDAASGVSGPVGIVVIARQTSELGIIFFIQLLAMISLNLTVLNLIPFPALDGGKIIVVALERLMGRAVPERATIAVNSVGLLLLAIILVLVTIQDVNRFF</sequence>
<evidence type="ECO:0000256" key="3">
    <source>
        <dbReference type="ARBA" id="ARBA00007931"/>
    </source>
</evidence>